<dbReference type="EMBL" id="MVHJ01000054">
    <property type="protein sequence ID" value="ORA01442.1"/>
    <property type="molecule type" value="Genomic_DNA"/>
</dbReference>
<dbReference type="InterPro" id="IPR025997">
    <property type="entry name" value="SBP_2_dom"/>
</dbReference>
<evidence type="ECO:0000256" key="1">
    <source>
        <dbReference type="ARBA" id="ARBA00023015"/>
    </source>
</evidence>
<sequence>MRHPFPIREIARQAGVSEATVDRVLNQRPGVRAGTVLQVERAVDELERQRTQLRLSERTFMVDVVMDTPKRFSTLVRRALERELPTLGPAVLRSRFHVGEQWDITELVRRLDAIARSGSHAVVLKAPDVPEVAAAIGRLTAARIPVITLVTDVPASTRIAHVGMDDRAAGATAAYLVHQVLGTRPGAILVVTSSELFRGEEERERGFRTALGHYDPDRVIVDIPNSDGLDDTCRTLVSAALATHPDIVAVYSIGGGNSGIATAFAAAGRTCAAFVGHDLAPANRELLIDGRMTAVLHHDLAADMRQLARMIMVHHGALPGPLPKAPSAIQVITPHNLPVY</sequence>
<keyword evidence="1" id="KW-0805">Transcription regulation</keyword>
<dbReference type="InterPro" id="IPR028082">
    <property type="entry name" value="Peripla_BP_I"/>
</dbReference>
<feature type="domain" description="HTH lacI-type" evidence="4">
    <location>
        <begin position="7"/>
        <end position="59"/>
    </location>
</feature>
<dbReference type="CDD" id="cd06307">
    <property type="entry name" value="PBP1_sugar_binding"/>
    <property type="match status" value="1"/>
</dbReference>
<evidence type="ECO:0000313" key="6">
    <source>
        <dbReference type="Proteomes" id="UP000192366"/>
    </source>
</evidence>
<name>A0A1W9YNE2_MYCBA</name>
<accession>A0A1W9YNE2</accession>
<comment type="caution">
    <text evidence="5">The sequence shown here is derived from an EMBL/GenBank/DDBJ whole genome shotgun (WGS) entry which is preliminary data.</text>
</comment>
<gene>
    <name evidence="5" type="ORF">BST17_28260</name>
</gene>
<dbReference type="Pfam" id="PF00356">
    <property type="entry name" value="LacI"/>
    <property type="match status" value="1"/>
</dbReference>
<dbReference type="RefSeq" id="WP_083062319.1">
    <property type="nucleotide sequence ID" value="NZ_JACKVM010000007.1"/>
</dbReference>
<proteinExistence type="predicted"/>
<dbReference type="SUPFAM" id="SSF53822">
    <property type="entry name" value="Periplasmic binding protein-like I"/>
    <property type="match status" value="1"/>
</dbReference>
<organism evidence="5 6">
    <name type="scientific">Mycolicibacterium bacteremicum</name>
    <name type="common">Mycobacterium bacteremicum</name>
    <dbReference type="NCBI Taxonomy" id="564198"/>
    <lineage>
        <taxon>Bacteria</taxon>
        <taxon>Bacillati</taxon>
        <taxon>Actinomycetota</taxon>
        <taxon>Actinomycetes</taxon>
        <taxon>Mycobacteriales</taxon>
        <taxon>Mycobacteriaceae</taxon>
        <taxon>Mycolicibacterium</taxon>
    </lineage>
</organism>
<evidence type="ECO:0000256" key="2">
    <source>
        <dbReference type="ARBA" id="ARBA00023125"/>
    </source>
</evidence>
<dbReference type="InterPro" id="IPR010982">
    <property type="entry name" value="Lambda_DNA-bd_dom_sf"/>
</dbReference>
<dbReference type="PANTHER" id="PTHR30146">
    <property type="entry name" value="LACI-RELATED TRANSCRIPTIONAL REPRESSOR"/>
    <property type="match status" value="1"/>
</dbReference>
<keyword evidence="2" id="KW-0238">DNA-binding</keyword>
<dbReference type="STRING" id="564198.BST17_28260"/>
<dbReference type="PROSITE" id="PS00356">
    <property type="entry name" value="HTH_LACI_1"/>
    <property type="match status" value="1"/>
</dbReference>
<dbReference type="GO" id="GO:0000976">
    <property type="term" value="F:transcription cis-regulatory region binding"/>
    <property type="evidence" value="ECO:0007669"/>
    <property type="project" value="TreeGrafter"/>
</dbReference>
<keyword evidence="6" id="KW-1185">Reference proteome</keyword>
<dbReference type="Pfam" id="PF13407">
    <property type="entry name" value="Peripla_BP_4"/>
    <property type="match status" value="1"/>
</dbReference>
<dbReference type="InterPro" id="IPR000843">
    <property type="entry name" value="HTH_LacI"/>
</dbReference>
<evidence type="ECO:0000256" key="3">
    <source>
        <dbReference type="ARBA" id="ARBA00023163"/>
    </source>
</evidence>
<dbReference type="GO" id="GO:0003700">
    <property type="term" value="F:DNA-binding transcription factor activity"/>
    <property type="evidence" value="ECO:0007669"/>
    <property type="project" value="TreeGrafter"/>
</dbReference>
<dbReference type="Proteomes" id="UP000192366">
    <property type="component" value="Unassembled WGS sequence"/>
</dbReference>
<dbReference type="Gene3D" id="3.40.50.2300">
    <property type="match status" value="2"/>
</dbReference>
<dbReference type="CDD" id="cd01392">
    <property type="entry name" value="HTH_LacI"/>
    <property type="match status" value="1"/>
</dbReference>
<protein>
    <submittedName>
        <fullName evidence="5">LacI family transcriptional regulator</fullName>
    </submittedName>
</protein>
<dbReference type="OrthoDB" id="9805774at2"/>
<dbReference type="SUPFAM" id="SSF47413">
    <property type="entry name" value="lambda repressor-like DNA-binding domains"/>
    <property type="match status" value="1"/>
</dbReference>
<dbReference type="AlphaFoldDB" id="A0A1W9YNE2"/>
<evidence type="ECO:0000259" key="4">
    <source>
        <dbReference type="PROSITE" id="PS50932"/>
    </source>
</evidence>
<dbReference type="PROSITE" id="PS50932">
    <property type="entry name" value="HTH_LACI_2"/>
    <property type="match status" value="1"/>
</dbReference>
<evidence type="ECO:0000313" key="5">
    <source>
        <dbReference type="EMBL" id="ORA01442.1"/>
    </source>
</evidence>
<dbReference type="SMART" id="SM00354">
    <property type="entry name" value="HTH_LACI"/>
    <property type="match status" value="1"/>
</dbReference>
<dbReference type="Gene3D" id="1.10.260.40">
    <property type="entry name" value="lambda repressor-like DNA-binding domains"/>
    <property type="match status" value="1"/>
</dbReference>
<keyword evidence="3" id="KW-0804">Transcription</keyword>
<dbReference type="PANTHER" id="PTHR30146:SF152">
    <property type="entry name" value="TRANSCRIPTIONAL REGULATORY PROTEIN"/>
    <property type="match status" value="1"/>
</dbReference>
<reference evidence="5 6" key="1">
    <citation type="submission" date="2017-02" db="EMBL/GenBank/DDBJ databases">
        <title>The new phylogeny of genus Mycobacterium.</title>
        <authorList>
            <person name="Tortoli E."/>
            <person name="Trovato A."/>
            <person name="Cirillo D.M."/>
        </authorList>
    </citation>
    <scope>NUCLEOTIDE SEQUENCE [LARGE SCALE GENOMIC DNA]</scope>
    <source>
        <strain evidence="5 6">DSM 45578</strain>
    </source>
</reference>